<dbReference type="CDD" id="cd05471">
    <property type="entry name" value="pepsin_like"/>
    <property type="match status" value="1"/>
</dbReference>
<dbReference type="PRINTS" id="PR00792">
    <property type="entry name" value="PEPSIN"/>
</dbReference>
<evidence type="ECO:0000259" key="6">
    <source>
        <dbReference type="PROSITE" id="PS51767"/>
    </source>
</evidence>
<dbReference type="PANTHER" id="PTHR47966">
    <property type="entry name" value="BETA-SITE APP-CLEAVING ENZYME, ISOFORM A-RELATED"/>
    <property type="match status" value="1"/>
</dbReference>
<dbReference type="InterPro" id="IPR033121">
    <property type="entry name" value="PEPTIDASE_A1"/>
</dbReference>
<name>A0A8H7CXI1_9AGAR</name>
<comment type="similarity">
    <text evidence="1 4">Belongs to the peptidase A1 family.</text>
</comment>
<dbReference type="PANTHER" id="PTHR47966:SF51">
    <property type="entry name" value="BETA-SITE APP-CLEAVING ENZYME, ISOFORM A-RELATED"/>
    <property type="match status" value="1"/>
</dbReference>
<dbReference type="InterPro" id="IPR034164">
    <property type="entry name" value="Pepsin-like_dom"/>
</dbReference>
<evidence type="ECO:0000313" key="8">
    <source>
        <dbReference type="Proteomes" id="UP000623467"/>
    </source>
</evidence>
<reference evidence="7" key="1">
    <citation type="submission" date="2020-05" db="EMBL/GenBank/DDBJ databases">
        <title>Mycena genomes resolve the evolution of fungal bioluminescence.</title>
        <authorList>
            <person name="Tsai I.J."/>
        </authorList>
    </citation>
    <scope>NUCLEOTIDE SEQUENCE</scope>
    <source>
        <strain evidence="7">160909Yilan</strain>
    </source>
</reference>
<feature type="active site" evidence="3">
    <location>
        <position position="123"/>
    </location>
</feature>
<dbReference type="InterPro" id="IPR021109">
    <property type="entry name" value="Peptidase_aspartic_dom_sf"/>
</dbReference>
<evidence type="ECO:0000256" key="5">
    <source>
        <dbReference type="SAM" id="MobiDB-lite"/>
    </source>
</evidence>
<comment type="caution">
    <text evidence="7">The sequence shown here is derived from an EMBL/GenBank/DDBJ whole genome shotgun (WGS) entry which is preliminary data.</text>
</comment>
<feature type="domain" description="Peptidase A1" evidence="6">
    <location>
        <begin position="105"/>
        <end position="423"/>
    </location>
</feature>
<dbReference type="PROSITE" id="PS00141">
    <property type="entry name" value="ASP_PROTEASE"/>
    <property type="match status" value="2"/>
</dbReference>
<dbReference type="OrthoDB" id="660550at2759"/>
<feature type="compositionally biased region" description="Polar residues" evidence="5">
    <location>
        <begin position="69"/>
        <end position="79"/>
    </location>
</feature>
<feature type="region of interest" description="Disordered" evidence="5">
    <location>
        <begin position="39"/>
        <end position="88"/>
    </location>
</feature>
<accession>A0A8H7CXI1</accession>
<sequence>MPHFVIKSVPFTTRIAQGVLATDQARAVKFLSGVRPHGPLAFRAGHKHHHHHHHHQRAHADAASGGSEDATSGGSTGAASQAPPVAGDSSVDVTDAGILFPAVTYTMSVGVGSPATQYTLLIDTGSSNTWVGAGKAYNPTSTSKDTRDTVNVSYGSGSFTGTEYIDEVTLTPGLVIKQQSIGVASQANGFSDVDGIIGYVLLARLTSRPTPSKGTSTVPTVTDNLFKQGTIPIESIGVSYVPSTSASAVNGELTFGGTDSSKFTGTISYVPITTTSPASEYWGINQSISYGTDNTILDMTAGIVDTGTTLLMIATDAFQAYQKATGAKADSATGLLTVTESQFENMQSLFFQIGDQTLELTPNAQIWPRALNSTLGGEEGKIYLIVADLGSNSGSGLDFIDGFGFLQRFYSVFDATNAQVGFATTEFTTAETN</sequence>
<dbReference type="Pfam" id="PF00026">
    <property type="entry name" value="Asp"/>
    <property type="match status" value="1"/>
</dbReference>
<organism evidence="7 8">
    <name type="scientific">Mycena sanguinolenta</name>
    <dbReference type="NCBI Taxonomy" id="230812"/>
    <lineage>
        <taxon>Eukaryota</taxon>
        <taxon>Fungi</taxon>
        <taxon>Dikarya</taxon>
        <taxon>Basidiomycota</taxon>
        <taxon>Agaricomycotina</taxon>
        <taxon>Agaricomycetes</taxon>
        <taxon>Agaricomycetidae</taxon>
        <taxon>Agaricales</taxon>
        <taxon>Marasmiineae</taxon>
        <taxon>Mycenaceae</taxon>
        <taxon>Mycena</taxon>
    </lineage>
</organism>
<dbReference type="PROSITE" id="PS51767">
    <property type="entry name" value="PEPTIDASE_A1"/>
    <property type="match status" value="1"/>
</dbReference>
<feature type="active site" evidence="3">
    <location>
        <position position="305"/>
    </location>
</feature>
<evidence type="ECO:0000313" key="7">
    <source>
        <dbReference type="EMBL" id="KAF7351596.1"/>
    </source>
</evidence>
<dbReference type="GO" id="GO:0006508">
    <property type="term" value="P:proteolysis"/>
    <property type="evidence" value="ECO:0007669"/>
    <property type="project" value="UniProtKB-KW"/>
</dbReference>
<proteinExistence type="inferred from homology"/>
<evidence type="ECO:0000256" key="2">
    <source>
        <dbReference type="ARBA" id="ARBA00022750"/>
    </source>
</evidence>
<keyword evidence="2 4" id="KW-0064">Aspartyl protease</keyword>
<dbReference type="Proteomes" id="UP000623467">
    <property type="component" value="Unassembled WGS sequence"/>
</dbReference>
<keyword evidence="4" id="KW-0378">Hydrolase</keyword>
<dbReference type="InterPro" id="IPR001969">
    <property type="entry name" value="Aspartic_peptidase_AS"/>
</dbReference>
<protein>
    <submittedName>
        <fullName evidence="7">Acid protease</fullName>
    </submittedName>
</protein>
<gene>
    <name evidence="7" type="ORF">MSAN_01592100</name>
</gene>
<feature type="compositionally biased region" description="Basic residues" evidence="5">
    <location>
        <begin position="44"/>
        <end position="57"/>
    </location>
</feature>
<dbReference type="GO" id="GO:0004190">
    <property type="term" value="F:aspartic-type endopeptidase activity"/>
    <property type="evidence" value="ECO:0007669"/>
    <property type="project" value="UniProtKB-KW"/>
</dbReference>
<evidence type="ECO:0000256" key="1">
    <source>
        <dbReference type="ARBA" id="ARBA00007447"/>
    </source>
</evidence>
<dbReference type="EMBL" id="JACAZH010000013">
    <property type="protein sequence ID" value="KAF7351596.1"/>
    <property type="molecule type" value="Genomic_DNA"/>
</dbReference>
<dbReference type="InterPro" id="IPR001461">
    <property type="entry name" value="Aspartic_peptidase_A1"/>
</dbReference>
<evidence type="ECO:0000256" key="4">
    <source>
        <dbReference type="RuleBase" id="RU000454"/>
    </source>
</evidence>
<dbReference type="Gene3D" id="2.40.70.10">
    <property type="entry name" value="Acid Proteases"/>
    <property type="match status" value="2"/>
</dbReference>
<dbReference type="AlphaFoldDB" id="A0A8H7CXI1"/>
<evidence type="ECO:0000256" key="3">
    <source>
        <dbReference type="PIRSR" id="PIRSR601461-1"/>
    </source>
</evidence>
<keyword evidence="8" id="KW-1185">Reference proteome</keyword>
<keyword evidence="4 7" id="KW-0645">Protease</keyword>
<dbReference type="SUPFAM" id="SSF50630">
    <property type="entry name" value="Acid proteases"/>
    <property type="match status" value="1"/>
</dbReference>